<dbReference type="Gene3D" id="3.60.21.10">
    <property type="match status" value="1"/>
</dbReference>
<dbReference type="SUPFAM" id="SSF56300">
    <property type="entry name" value="Metallo-dependent phosphatases"/>
    <property type="match status" value="1"/>
</dbReference>
<dbReference type="InterPro" id="IPR015914">
    <property type="entry name" value="PAPs_N"/>
</dbReference>
<accession>A0A0D4C128</accession>
<reference evidence="4 5" key="1">
    <citation type="journal article" date="2015" name="Genome Announc.">
        <title>Complete Genome Sequencing of Protease-Producing Novel Arthrobacter sp. Strain IHBB 11108 Using PacBio Single-Molecule Real-Time Sequencing Technology.</title>
        <authorList>
            <person name="Kiran S."/>
            <person name="Swarnkar M.K."/>
            <person name="Pal M."/>
            <person name="Thakur R."/>
            <person name="Tewari R."/>
            <person name="Singh A.K."/>
            <person name="Gulati A."/>
        </authorList>
    </citation>
    <scope>NUCLEOTIDE SEQUENCE [LARGE SCALE GENOMIC DNA]</scope>
    <source>
        <strain evidence="4 5">IHBB 11108</strain>
    </source>
</reference>
<evidence type="ECO:0000256" key="1">
    <source>
        <dbReference type="ARBA" id="ARBA00022729"/>
    </source>
</evidence>
<dbReference type="Proteomes" id="UP000061839">
    <property type="component" value="Chromosome"/>
</dbReference>
<dbReference type="PANTHER" id="PTHR22953">
    <property type="entry name" value="ACID PHOSPHATASE RELATED"/>
    <property type="match status" value="1"/>
</dbReference>
<dbReference type="Pfam" id="PF16656">
    <property type="entry name" value="Pur_ac_phosph_N"/>
    <property type="match status" value="1"/>
</dbReference>
<dbReference type="Pfam" id="PF00149">
    <property type="entry name" value="Metallophos"/>
    <property type="match status" value="1"/>
</dbReference>
<dbReference type="NCBIfam" id="TIGR01409">
    <property type="entry name" value="TAT_signal_seq"/>
    <property type="match status" value="1"/>
</dbReference>
<evidence type="ECO:0000259" key="3">
    <source>
        <dbReference type="Pfam" id="PF16656"/>
    </source>
</evidence>
<name>A0A0D4C128_9MICC</name>
<evidence type="ECO:0000313" key="5">
    <source>
        <dbReference type="Proteomes" id="UP000061839"/>
    </source>
</evidence>
<dbReference type="GO" id="GO:0046872">
    <property type="term" value="F:metal ion binding"/>
    <property type="evidence" value="ECO:0007669"/>
    <property type="project" value="InterPro"/>
</dbReference>
<dbReference type="EMBL" id="CP011005">
    <property type="protein sequence ID" value="AJT42298.1"/>
    <property type="molecule type" value="Genomic_DNA"/>
</dbReference>
<dbReference type="Gene3D" id="2.60.40.380">
    <property type="entry name" value="Purple acid phosphatase-like, N-terminal"/>
    <property type="match status" value="1"/>
</dbReference>
<protein>
    <recommendedName>
        <fullName evidence="6">Phosphoesterase</fullName>
    </recommendedName>
</protein>
<proteinExistence type="predicted"/>
<sequence length="533" mass="58426">MNELDIPEMGVPYELMERLSIAEQHEYLQQKIRRHRRSNGVNRRDFLRFSGVAAVAATALAPGMSSTFQAPTLLVQQTGTVDASVKPMGRHLAWGNNPQTTVAVAWQTAKAVRNPYLRFGTSGNALSAKVPAEVRHLHTGITPGKLVSYQAVDQYYLHAALSQLIPGTKYYYLVGSDEYDPIAQGDTPVEFKTAPAGSLPFTFTAFGDQGTTKDAAANVTAIAGIKPAFHLHAGDICYANPSGGGVVGDQYDATSWDRFFIQNEPVAQSAPWMVATGNHDLEAYYSVNGYGGHQARFDFPSTGFDAANAPSVYSFTYSNVAVLCLDSNDNSWEITGNNGYTAGKQLIWLEAELKKFRAQPGIDFIITYHHYCAYSTTNQHASDGHVRDSFGKLYDQYKVDLVIQGHNHVYERTDSLRANKVIKPLEIGGSTKPETDGIVYVTAGSAGKSLYSFPAPDTYAGNLKEHQQVDSYFWSSPRAKTKETIDWSRVRFTGFAFLRIDVTPRASAGLSSKMHVQALTPGGAVIDQFDVLR</sequence>
<dbReference type="RefSeq" id="WP_045076119.1">
    <property type="nucleotide sequence ID" value="NZ_CP011005.1"/>
</dbReference>
<dbReference type="HOGENOM" id="CLU_026766_0_0_11"/>
<evidence type="ECO:0008006" key="6">
    <source>
        <dbReference type="Google" id="ProtNLM"/>
    </source>
</evidence>
<dbReference type="InterPro" id="IPR008963">
    <property type="entry name" value="Purple_acid_Pase-like_N"/>
</dbReference>
<feature type="domain" description="Purple acid phosphatase N-terminal" evidence="3">
    <location>
        <begin position="87"/>
        <end position="179"/>
    </location>
</feature>
<keyword evidence="5" id="KW-1185">Reference proteome</keyword>
<evidence type="ECO:0000259" key="2">
    <source>
        <dbReference type="Pfam" id="PF00149"/>
    </source>
</evidence>
<dbReference type="InterPro" id="IPR029052">
    <property type="entry name" value="Metallo-depent_PP-like"/>
</dbReference>
<keyword evidence="1" id="KW-0732">Signal</keyword>
<dbReference type="PROSITE" id="PS51318">
    <property type="entry name" value="TAT"/>
    <property type="match status" value="1"/>
</dbReference>
<dbReference type="InterPro" id="IPR006311">
    <property type="entry name" value="TAT_signal"/>
</dbReference>
<dbReference type="GO" id="GO:0003993">
    <property type="term" value="F:acid phosphatase activity"/>
    <property type="evidence" value="ECO:0007669"/>
    <property type="project" value="InterPro"/>
</dbReference>
<dbReference type="STRING" id="1618207.UM93_13810"/>
<evidence type="ECO:0000313" key="4">
    <source>
        <dbReference type="EMBL" id="AJT42298.1"/>
    </source>
</evidence>
<dbReference type="KEGG" id="ari:UM93_13810"/>
<dbReference type="PANTHER" id="PTHR22953:SF153">
    <property type="entry name" value="PURPLE ACID PHOSPHATASE"/>
    <property type="match status" value="1"/>
</dbReference>
<organism evidence="4 5">
    <name type="scientific">Psychromicrobium lacuslunae</name>
    <dbReference type="NCBI Taxonomy" id="1618207"/>
    <lineage>
        <taxon>Bacteria</taxon>
        <taxon>Bacillati</taxon>
        <taxon>Actinomycetota</taxon>
        <taxon>Actinomycetes</taxon>
        <taxon>Micrococcales</taxon>
        <taxon>Micrococcaceae</taxon>
        <taxon>Psychromicrobium</taxon>
    </lineage>
</organism>
<dbReference type="InterPro" id="IPR039331">
    <property type="entry name" value="PAPs-like"/>
</dbReference>
<dbReference type="AlphaFoldDB" id="A0A0D4C128"/>
<feature type="domain" description="Calcineurin-like phosphoesterase" evidence="2">
    <location>
        <begin position="225"/>
        <end position="410"/>
    </location>
</feature>
<dbReference type="PATRIC" id="fig|1618207.4.peg.2805"/>
<gene>
    <name evidence="4" type="ORF">UM93_13810</name>
</gene>
<dbReference type="SUPFAM" id="SSF49363">
    <property type="entry name" value="Purple acid phosphatase, N-terminal domain"/>
    <property type="match status" value="1"/>
</dbReference>
<dbReference type="InterPro" id="IPR004843">
    <property type="entry name" value="Calcineurin-like_PHP"/>
</dbReference>
<dbReference type="InterPro" id="IPR019546">
    <property type="entry name" value="TAT_signal_bac_arc"/>
</dbReference>